<gene>
    <name evidence="1" type="ORF">NGRA_2315</name>
</gene>
<evidence type="ECO:0000313" key="1">
    <source>
        <dbReference type="EMBL" id="KAF9761950.1"/>
    </source>
</evidence>
<comment type="caution">
    <text evidence="1">The sequence shown here is derived from an EMBL/GenBank/DDBJ whole genome shotgun (WGS) entry which is preliminary data.</text>
</comment>
<dbReference type="EMBL" id="SBJO01000235">
    <property type="protein sequence ID" value="KAF9761950.1"/>
    <property type="molecule type" value="Genomic_DNA"/>
</dbReference>
<name>A0A9P6GYD4_9MICR</name>
<dbReference type="Proteomes" id="UP000740883">
    <property type="component" value="Unassembled WGS sequence"/>
</dbReference>
<organism evidence="1 2">
    <name type="scientific">Nosema granulosis</name>
    <dbReference type="NCBI Taxonomy" id="83296"/>
    <lineage>
        <taxon>Eukaryota</taxon>
        <taxon>Fungi</taxon>
        <taxon>Fungi incertae sedis</taxon>
        <taxon>Microsporidia</taxon>
        <taxon>Nosematidae</taxon>
        <taxon>Nosema</taxon>
    </lineage>
</organism>
<evidence type="ECO:0000313" key="2">
    <source>
        <dbReference type="Proteomes" id="UP000740883"/>
    </source>
</evidence>
<sequence>MIFIDQNIIYFMMFPIIYSSFNKTSESSDLNTPISKEDCKSFITKELTHINVLIHCKIEKQVIVDPDKLLERVAILQKRHKYFYKNRNNKGIKSWLYVLFKKIHSKSLIDKIKIKLASSNNLLVEIEKRYPDSGLFHKRNENYYRYALTFKLNEIAENDRSLIYLKSVFLENIAQNLFEHFKYSVIDGTEHFWKPADQHIFIKNKIASNCNKLLNDYTNLQSFFDGFIQKMIDYITLYHQKIAI</sequence>
<dbReference type="AlphaFoldDB" id="A0A9P6GYD4"/>
<protein>
    <submittedName>
        <fullName evidence="1">Uncharacterized protein</fullName>
    </submittedName>
</protein>
<accession>A0A9P6GYD4</accession>
<reference evidence="1 2" key="1">
    <citation type="journal article" date="2020" name="Genome Biol. Evol.">
        <title>Comparative genomics of strictly vertically transmitted, feminizing microsporidia endosymbionts of amphipod crustaceans.</title>
        <authorList>
            <person name="Cormier A."/>
            <person name="Chebbi M.A."/>
            <person name="Giraud I."/>
            <person name="Wattier R."/>
            <person name="Teixeira M."/>
            <person name="Gilbert C."/>
            <person name="Rigaud T."/>
            <person name="Cordaux R."/>
        </authorList>
    </citation>
    <scope>NUCLEOTIDE SEQUENCE [LARGE SCALE GENOMIC DNA]</scope>
    <source>
        <strain evidence="1 2">Ou3-Ou53</strain>
    </source>
</reference>
<proteinExistence type="predicted"/>
<keyword evidence="2" id="KW-1185">Reference proteome</keyword>